<protein>
    <submittedName>
        <fullName evidence="2">Uncharacterized protein</fullName>
    </submittedName>
</protein>
<gene>
    <name evidence="2" type="ORF">WAK64_16055</name>
</gene>
<keyword evidence="1" id="KW-0812">Transmembrane</keyword>
<feature type="transmembrane region" description="Helical" evidence="1">
    <location>
        <begin position="94"/>
        <end position="112"/>
    </location>
</feature>
<keyword evidence="1" id="KW-0472">Membrane</keyword>
<feature type="transmembrane region" description="Helical" evidence="1">
    <location>
        <begin position="65"/>
        <end position="82"/>
    </location>
</feature>
<dbReference type="Proteomes" id="UP001312865">
    <property type="component" value="Unassembled WGS sequence"/>
</dbReference>
<dbReference type="EMBL" id="JBBAXC010000014">
    <property type="protein sequence ID" value="MEI5908561.1"/>
    <property type="molecule type" value="Genomic_DNA"/>
</dbReference>
<proteinExistence type="predicted"/>
<evidence type="ECO:0000313" key="3">
    <source>
        <dbReference type="Proteomes" id="UP001312865"/>
    </source>
</evidence>
<feature type="transmembrane region" description="Helical" evidence="1">
    <location>
        <begin position="12"/>
        <end position="32"/>
    </location>
</feature>
<evidence type="ECO:0000313" key="2">
    <source>
        <dbReference type="EMBL" id="MEI5908561.1"/>
    </source>
</evidence>
<accession>A0ABU8HHC6</accession>
<feature type="transmembrane region" description="Helical" evidence="1">
    <location>
        <begin position="41"/>
        <end position="59"/>
    </location>
</feature>
<dbReference type="RefSeq" id="WP_336588010.1">
    <property type="nucleotide sequence ID" value="NZ_JBBAXC010000014.1"/>
</dbReference>
<name>A0ABU8HHC6_9BACI</name>
<sequence>MEVNFDFTFNLIAALGFILSWCVIVFFSYLIYKRQTEKPKVWKIIIVICVGLFSFTINFNLMGNILKLSILPLGVWLMYLVLKRRNGKWQKYRAFAWLGFFANYLFLVTTLIEGPVHQAVYPKSEPTTYIANVGNASIINTHLSANERSLIKESLSNEINSMRQEEIYSDVWYEETFINTEPKERFPYQLVGTKSKWGSGLDSMIYIEKDGKGLLISTSQKQLYFRSENSILEEVE</sequence>
<reference evidence="2 3" key="1">
    <citation type="journal article" date="2018" name="J. Microbiol.">
        <title>Bacillus spongiae sp. nov., isolated from sponge of Jeju Island.</title>
        <authorList>
            <person name="Lee G.E."/>
            <person name="Im W.T."/>
            <person name="Park J.S."/>
        </authorList>
    </citation>
    <scope>NUCLEOTIDE SEQUENCE [LARGE SCALE GENOMIC DNA]</scope>
    <source>
        <strain evidence="2 3">135PIL107-10</strain>
    </source>
</reference>
<keyword evidence="3" id="KW-1185">Reference proteome</keyword>
<organism evidence="2 3">
    <name type="scientific">Bacillus spongiae</name>
    <dbReference type="NCBI Taxonomy" id="2683610"/>
    <lineage>
        <taxon>Bacteria</taxon>
        <taxon>Bacillati</taxon>
        <taxon>Bacillota</taxon>
        <taxon>Bacilli</taxon>
        <taxon>Bacillales</taxon>
        <taxon>Bacillaceae</taxon>
        <taxon>Bacillus</taxon>
    </lineage>
</organism>
<evidence type="ECO:0000256" key="1">
    <source>
        <dbReference type="SAM" id="Phobius"/>
    </source>
</evidence>
<keyword evidence="1" id="KW-1133">Transmembrane helix</keyword>
<comment type="caution">
    <text evidence="2">The sequence shown here is derived from an EMBL/GenBank/DDBJ whole genome shotgun (WGS) entry which is preliminary data.</text>
</comment>